<evidence type="ECO:0000259" key="3">
    <source>
        <dbReference type="Pfam" id="PF20163"/>
    </source>
</evidence>
<accession>A0A553HZG3</accession>
<evidence type="ECO:0000313" key="5">
    <source>
        <dbReference type="Proteomes" id="UP000319160"/>
    </source>
</evidence>
<keyword evidence="2" id="KW-1133">Transmembrane helix</keyword>
<feature type="region of interest" description="Disordered" evidence="1">
    <location>
        <begin position="646"/>
        <end position="671"/>
    </location>
</feature>
<feature type="transmembrane region" description="Helical" evidence="2">
    <location>
        <begin position="574"/>
        <end position="594"/>
    </location>
</feature>
<gene>
    <name evidence="4" type="ORF">FHL15_005622</name>
</gene>
<dbReference type="OrthoDB" id="5429634at2759"/>
<proteinExistence type="predicted"/>
<comment type="caution">
    <text evidence="4">The sequence shown here is derived from an EMBL/GenBank/DDBJ whole genome shotgun (WGS) entry which is preliminary data.</text>
</comment>
<dbReference type="PANTHER" id="PTHR35395:SF1">
    <property type="entry name" value="DUF6536 DOMAIN-CONTAINING PROTEIN"/>
    <property type="match status" value="1"/>
</dbReference>
<feature type="transmembrane region" description="Helical" evidence="2">
    <location>
        <begin position="520"/>
        <end position="539"/>
    </location>
</feature>
<keyword evidence="5" id="KW-1185">Reference proteome</keyword>
<evidence type="ECO:0000256" key="2">
    <source>
        <dbReference type="SAM" id="Phobius"/>
    </source>
</evidence>
<name>A0A553HZG3_9PEZI</name>
<feature type="domain" description="DUF6536" evidence="3">
    <location>
        <begin position="11"/>
        <end position="160"/>
    </location>
</feature>
<dbReference type="Pfam" id="PF20163">
    <property type="entry name" value="DUF6536"/>
    <property type="match status" value="1"/>
</dbReference>
<dbReference type="Proteomes" id="UP000319160">
    <property type="component" value="Unassembled WGS sequence"/>
</dbReference>
<dbReference type="InterPro" id="IPR046623">
    <property type="entry name" value="DUF6536"/>
</dbReference>
<dbReference type="STRING" id="2512241.A0A553HZG3"/>
<dbReference type="EMBL" id="VFLP01000029">
    <property type="protein sequence ID" value="TRX93347.1"/>
    <property type="molecule type" value="Genomic_DNA"/>
</dbReference>
<protein>
    <recommendedName>
        <fullName evidence="3">DUF6536 domain-containing protein</fullName>
    </recommendedName>
</protein>
<organism evidence="4 5">
    <name type="scientific">Xylaria flabelliformis</name>
    <dbReference type="NCBI Taxonomy" id="2512241"/>
    <lineage>
        <taxon>Eukaryota</taxon>
        <taxon>Fungi</taxon>
        <taxon>Dikarya</taxon>
        <taxon>Ascomycota</taxon>
        <taxon>Pezizomycotina</taxon>
        <taxon>Sordariomycetes</taxon>
        <taxon>Xylariomycetidae</taxon>
        <taxon>Xylariales</taxon>
        <taxon>Xylariaceae</taxon>
        <taxon>Xylaria</taxon>
    </lineage>
</organism>
<feature type="transmembrane region" description="Helical" evidence="2">
    <location>
        <begin position="436"/>
        <end position="457"/>
    </location>
</feature>
<feature type="transmembrane region" description="Helical" evidence="2">
    <location>
        <begin position="12"/>
        <end position="35"/>
    </location>
</feature>
<evidence type="ECO:0000256" key="1">
    <source>
        <dbReference type="SAM" id="MobiDB-lite"/>
    </source>
</evidence>
<feature type="transmembrane region" description="Helical" evidence="2">
    <location>
        <begin position="487"/>
        <end position="508"/>
    </location>
</feature>
<sequence length="766" mass="84410">MTFREKYPGWRLGGLTLSILSIVLTVGLLVTLAVFSKLSDFGSSHVLFEGSCDSASSMSTGIQFAINVISTTILASSNFFMQVIVAPTRQDVDKAHGKRKSLEIGVLSLSNLSSIPGVKVALFLILGLSSIPVHLFFNSVVLESSTSTDALIVLAAETFLKGEQQFSSPGIVESETINIPTDKERLQVTLNDISESVQQDTSSWEQISVDECHSRYNSSKEPLVNYRHAIMVVTDPRQNSTSGWANENGHAIVSSSELANSIWTAAYLLRGDPIFLNNTILQPNGTRIQSNDSNALASVIGLKGTSLVSSEVLFNGTFGSLEAKYCLSEKYSRDCKLDLQLNILTIVCSICVLKSSVELIWMVKSRHYRPLITPGDSICSFIMIPDETTAGLCTYERRDFTSLRRRYWRDPYTNSAPSRTLDPNKRVLGSAVPREVWALHIITCAIALGVISFYFFANSHPNFNASNFGQNIQNPTFLNHIDIGSSGLLATTFIVNLPQLILSIFYVTFNSIFTYLVTELEWASYVPLIISSTVLHWLYSKSTYVAIYDGHDGYHPYESIPDYGFNGVQVSPTALLISIILTFVVVPLPFLFALRPRPSAMVVGGTCSAVISAACHSVAPGCKYIPPRPVEKSFPVKKNAHIVDSGTEEELEEAHQENQKGIGADSSNEERGQIRVSEINTGDISDCQNEENTPFVRMQTEGTAVSYESMAQEPLKWGLVWKTKLGDNTDPCGKITPYYWMGEYPLWSPRALHEIQLQIGSDAGRV</sequence>
<evidence type="ECO:0000313" key="4">
    <source>
        <dbReference type="EMBL" id="TRX93347.1"/>
    </source>
</evidence>
<keyword evidence="2" id="KW-0472">Membrane</keyword>
<feature type="transmembrane region" description="Helical" evidence="2">
    <location>
        <begin position="106"/>
        <end position="128"/>
    </location>
</feature>
<feature type="transmembrane region" description="Helical" evidence="2">
    <location>
        <begin position="339"/>
        <end position="361"/>
    </location>
</feature>
<keyword evidence="2" id="KW-0812">Transmembrane</keyword>
<dbReference type="PANTHER" id="PTHR35395">
    <property type="entry name" value="DUF6536 DOMAIN-CONTAINING PROTEIN"/>
    <property type="match status" value="1"/>
</dbReference>
<dbReference type="AlphaFoldDB" id="A0A553HZG3"/>
<feature type="transmembrane region" description="Helical" evidence="2">
    <location>
        <begin position="64"/>
        <end position="85"/>
    </location>
</feature>
<reference evidence="5" key="1">
    <citation type="submission" date="2019-06" db="EMBL/GenBank/DDBJ databases">
        <title>Draft genome sequence of the griseofulvin-producing fungus Xylaria cubensis strain G536.</title>
        <authorList>
            <person name="Mead M.E."/>
            <person name="Raja H.A."/>
            <person name="Steenwyk J.L."/>
            <person name="Knowles S.L."/>
            <person name="Oberlies N.H."/>
            <person name="Rokas A."/>
        </authorList>
    </citation>
    <scope>NUCLEOTIDE SEQUENCE [LARGE SCALE GENOMIC DNA]</scope>
    <source>
        <strain evidence="5">G536</strain>
    </source>
</reference>